<dbReference type="Proteomes" id="UP000186922">
    <property type="component" value="Unassembled WGS sequence"/>
</dbReference>
<protein>
    <recommendedName>
        <fullName evidence="4">CUB domain-containing protein</fullName>
    </recommendedName>
</protein>
<evidence type="ECO:0000313" key="6">
    <source>
        <dbReference type="Proteomes" id="UP000186922"/>
    </source>
</evidence>
<evidence type="ECO:0000256" key="3">
    <source>
        <dbReference type="SAM" id="SignalP"/>
    </source>
</evidence>
<feature type="domain" description="CUB" evidence="4">
    <location>
        <begin position="34"/>
        <end position="148"/>
    </location>
</feature>
<comment type="caution">
    <text evidence="5">The sequence shown here is derived from an EMBL/GenBank/DDBJ whole genome shotgun (WGS) entry which is preliminary data.</text>
</comment>
<evidence type="ECO:0000256" key="2">
    <source>
        <dbReference type="PROSITE-ProRule" id="PRU00059"/>
    </source>
</evidence>
<dbReference type="InterPro" id="IPR035914">
    <property type="entry name" value="Sperma_CUB_dom_sf"/>
</dbReference>
<feature type="signal peptide" evidence="3">
    <location>
        <begin position="1"/>
        <end position="22"/>
    </location>
</feature>
<sequence>MNSCALLLSFFSATILFVSVDGFSKDKLILTARCGQTLTADFGGNMTYPEDFPRRPYPFGLKCRWLLKSPNPDVKVEVRLPYLVLRNVDYMVLMDGKLADVAGQRPCQDKIYQKLLSTSPLTSVQLIRGVSITGNDHISNGELTFLSASNSVQLDFCPSAFPLATVRGLGFIVLWEDHVSLL</sequence>
<evidence type="ECO:0000313" key="5">
    <source>
        <dbReference type="EMBL" id="GAU91030.1"/>
    </source>
</evidence>
<dbReference type="SUPFAM" id="SSF49854">
    <property type="entry name" value="Spermadhesin, CUB domain"/>
    <property type="match status" value="1"/>
</dbReference>
<comment type="caution">
    <text evidence="2">Lacks conserved residue(s) required for the propagation of feature annotation.</text>
</comment>
<dbReference type="Gene3D" id="2.60.120.290">
    <property type="entry name" value="Spermadhesin, CUB domain"/>
    <property type="match status" value="1"/>
</dbReference>
<gene>
    <name evidence="5" type="primary">RvY_03361-1</name>
    <name evidence="5" type="synonym">RvY_03361.1</name>
    <name evidence="5" type="ORF">RvY_03361</name>
</gene>
<dbReference type="InterPro" id="IPR000859">
    <property type="entry name" value="CUB_dom"/>
</dbReference>
<dbReference type="AlphaFoldDB" id="A0A1D1UR72"/>
<keyword evidence="3" id="KW-0732">Signal</keyword>
<organism evidence="5 6">
    <name type="scientific">Ramazzottius varieornatus</name>
    <name type="common">Water bear</name>
    <name type="synonym">Tardigrade</name>
    <dbReference type="NCBI Taxonomy" id="947166"/>
    <lineage>
        <taxon>Eukaryota</taxon>
        <taxon>Metazoa</taxon>
        <taxon>Ecdysozoa</taxon>
        <taxon>Tardigrada</taxon>
        <taxon>Eutardigrada</taxon>
        <taxon>Parachela</taxon>
        <taxon>Hypsibioidea</taxon>
        <taxon>Ramazzottiidae</taxon>
        <taxon>Ramazzottius</taxon>
    </lineage>
</organism>
<keyword evidence="6" id="KW-1185">Reference proteome</keyword>
<dbReference type="EMBL" id="BDGG01000001">
    <property type="protein sequence ID" value="GAU91030.1"/>
    <property type="molecule type" value="Genomic_DNA"/>
</dbReference>
<keyword evidence="1" id="KW-1015">Disulfide bond</keyword>
<dbReference type="PROSITE" id="PS01180">
    <property type="entry name" value="CUB"/>
    <property type="match status" value="1"/>
</dbReference>
<evidence type="ECO:0000259" key="4">
    <source>
        <dbReference type="PROSITE" id="PS01180"/>
    </source>
</evidence>
<reference evidence="5 6" key="1">
    <citation type="journal article" date="2016" name="Nat. Commun.">
        <title>Extremotolerant tardigrade genome and improved radiotolerance of human cultured cells by tardigrade-unique protein.</title>
        <authorList>
            <person name="Hashimoto T."/>
            <person name="Horikawa D.D."/>
            <person name="Saito Y."/>
            <person name="Kuwahara H."/>
            <person name="Kozuka-Hata H."/>
            <person name="Shin-I T."/>
            <person name="Minakuchi Y."/>
            <person name="Ohishi K."/>
            <person name="Motoyama A."/>
            <person name="Aizu T."/>
            <person name="Enomoto A."/>
            <person name="Kondo K."/>
            <person name="Tanaka S."/>
            <person name="Hara Y."/>
            <person name="Koshikawa S."/>
            <person name="Sagara H."/>
            <person name="Miura T."/>
            <person name="Yokobori S."/>
            <person name="Miyagawa K."/>
            <person name="Suzuki Y."/>
            <person name="Kubo T."/>
            <person name="Oyama M."/>
            <person name="Kohara Y."/>
            <person name="Fujiyama A."/>
            <person name="Arakawa K."/>
            <person name="Katayama T."/>
            <person name="Toyoda A."/>
            <person name="Kunieda T."/>
        </authorList>
    </citation>
    <scope>NUCLEOTIDE SEQUENCE [LARGE SCALE GENOMIC DNA]</scope>
    <source>
        <strain evidence="5 6">YOKOZUNA-1</strain>
    </source>
</reference>
<proteinExistence type="predicted"/>
<name>A0A1D1UR72_RAMVA</name>
<feature type="chain" id="PRO_5008897506" description="CUB domain-containing protein" evidence="3">
    <location>
        <begin position="23"/>
        <end position="182"/>
    </location>
</feature>
<accession>A0A1D1UR72</accession>
<evidence type="ECO:0000256" key="1">
    <source>
        <dbReference type="ARBA" id="ARBA00023157"/>
    </source>
</evidence>
<dbReference type="OrthoDB" id="10064147at2759"/>